<dbReference type="GO" id="GO:0016020">
    <property type="term" value="C:membrane"/>
    <property type="evidence" value="ECO:0007669"/>
    <property type="project" value="UniProtKB-SubCell"/>
</dbReference>
<dbReference type="InterPro" id="IPR007269">
    <property type="entry name" value="ICMT_MeTrfase"/>
</dbReference>
<feature type="transmembrane region" description="Helical" evidence="5">
    <location>
        <begin position="78"/>
        <end position="95"/>
    </location>
</feature>
<protein>
    <submittedName>
        <fullName evidence="6">Protein-S-isoprenylcysteine O-methyltransferase Ste14</fullName>
    </submittedName>
</protein>
<feature type="transmembrane region" description="Helical" evidence="5">
    <location>
        <begin position="20"/>
        <end position="42"/>
    </location>
</feature>
<evidence type="ECO:0000256" key="5">
    <source>
        <dbReference type="SAM" id="Phobius"/>
    </source>
</evidence>
<accession>A0A1M6MPN4</accession>
<keyword evidence="6" id="KW-0489">Methyltransferase</keyword>
<name>A0A1M6MPN4_9BURK</name>
<keyword evidence="2 5" id="KW-0812">Transmembrane</keyword>
<feature type="transmembrane region" description="Helical" evidence="5">
    <location>
        <begin position="48"/>
        <end position="66"/>
    </location>
</feature>
<dbReference type="GO" id="GO:0004671">
    <property type="term" value="F:protein C-terminal S-isoprenylcysteine carboxyl O-methyltransferase activity"/>
    <property type="evidence" value="ECO:0007669"/>
    <property type="project" value="InterPro"/>
</dbReference>
<keyword evidence="6" id="KW-0808">Transferase</keyword>
<dbReference type="EMBL" id="FRAB01000008">
    <property type="protein sequence ID" value="SHJ85253.1"/>
    <property type="molecule type" value="Genomic_DNA"/>
</dbReference>
<sequence>MTQALSNRPGLTRAQLAIEVGVRILTVPLLGLFVAMTVHQYVMDTSRVTLLVFAFAEVLTVGLAVFARVPRERDWRPLSLGATLCATFYFLAFQITPGIRLVPEALAAALQVVGVLVQIYAKWSLRRSFGLLPANRGVIINGPYRLVRHPMYLGYLITDIGFLAANFGVRNLLVVIAQWTLQVVRIVKEEQLLSNDITYREYMGRVRYRLVHGLF</sequence>
<dbReference type="GO" id="GO:0032259">
    <property type="term" value="P:methylation"/>
    <property type="evidence" value="ECO:0007669"/>
    <property type="project" value="UniProtKB-KW"/>
</dbReference>
<evidence type="ECO:0000256" key="3">
    <source>
        <dbReference type="ARBA" id="ARBA00022989"/>
    </source>
</evidence>
<keyword evidence="4 5" id="KW-0472">Membrane</keyword>
<dbReference type="Pfam" id="PF04140">
    <property type="entry name" value="ICMT"/>
    <property type="match status" value="1"/>
</dbReference>
<dbReference type="GeneID" id="301982540"/>
<reference evidence="6 7" key="1">
    <citation type="submission" date="2016-11" db="EMBL/GenBank/DDBJ databases">
        <authorList>
            <person name="Jaros S."/>
            <person name="Januszkiewicz K."/>
            <person name="Wedrychowicz H."/>
        </authorList>
    </citation>
    <scope>NUCLEOTIDE SEQUENCE [LARGE SCALE GENOMIC DNA]</scope>
    <source>
        <strain evidence="6 7">LMG 20594</strain>
    </source>
</reference>
<dbReference type="Proteomes" id="UP000184395">
    <property type="component" value="Unassembled WGS sequence"/>
</dbReference>
<keyword evidence="3 5" id="KW-1133">Transmembrane helix</keyword>
<evidence type="ECO:0000256" key="4">
    <source>
        <dbReference type="ARBA" id="ARBA00023136"/>
    </source>
</evidence>
<dbReference type="AlphaFoldDB" id="A0A1M6MPN4"/>
<evidence type="ECO:0000256" key="1">
    <source>
        <dbReference type="ARBA" id="ARBA00004141"/>
    </source>
</evidence>
<dbReference type="PANTHER" id="PTHR43847:SF1">
    <property type="entry name" value="BLL3993 PROTEIN"/>
    <property type="match status" value="1"/>
</dbReference>
<dbReference type="RefSeq" id="WP_073428315.1">
    <property type="nucleotide sequence ID" value="NZ_CADFGY010000010.1"/>
</dbReference>
<dbReference type="PANTHER" id="PTHR43847">
    <property type="entry name" value="BLL3993 PROTEIN"/>
    <property type="match status" value="1"/>
</dbReference>
<dbReference type="KEGG" id="pts:CUJ90_31120"/>
<evidence type="ECO:0000313" key="6">
    <source>
        <dbReference type="EMBL" id="SHJ85253.1"/>
    </source>
</evidence>
<evidence type="ECO:0000313" key="7">
    <source>
        <dbReference type="Proteomes" id="UP000184395"/>
    </source>
</evidence>
<gene>
    <name evidence="6" type="ORF">SAMN05192548_100820</name>
</gene>
<evidence type="ECO:0000256" key="2">
    <source>
        <dbReference type="ARBA" id="ARBA00022692"/>
    </source>
</evidence>
<proteinExistence type="predicted"/>
<organism evidence="6 7">
    <name type="scientific">Paraburkholderia terricola</name>
    <dbReference type="NCBI Taxonomy" id="169427"/>
    <lineage>
        <taxon>Bacteria</taxon>
        <taxon>Pseudomonadati</taxon>
        <taxon>Pseudomonadota</taxon>
        <taxon>Betaproteobacteria</taxon>
        <taxon>Burkholderiales</taxon>
        <taxon>Burkholderiaceae</taxon>
        <taxon>Paraburkholderia</taxon>
    </lineage>
</organism>
<dbReference type="Gene3D" id="1.20.120.1630">
    <property type="match status" value="1"/>
</dbReference>
<comment type="subcellular location">
    <subcellularLocation>
        <location evidence="1">Membrane</location>
        <topology evidence="1">Multi-pass membrane protein</topology>
    </subcellularLocation>
</comment>
<dbReference type="OrthoDB" id="9809773at2"/>
<dbReference type="STRING" id="169427.SAMN05192548_100820"/>
<dbReference type="InterPro" id="IPR052527">
    <property type="entry name" value="Metal_cation-efflux_comp"/>
</dbReference>